<dbReference type="EMBL" id="MN956836">
    <property type="protein sequence ID" value="QTX13938.1"/>
    <property type="molecule type" value="Genomic_DNA"/>
</dbReference>
<dbReference type="InterPro" id="IPR022038">
    <property type="entry name" value="Ig-like_bact"/>
</dbReference>
<accession>A0A8B0SV67</accession>
<reference evidence="2" key="1">
    <citation type="submission" date="2020-01" db="EMBL/GenBank/DDBJ databases">
        <authorList>
            <person name="Qin S."/>
        </authorList>
    </citation>
    <scope>NUCLEOTIDE SEQUENCE</scope>
    <source>
        <strain evidence="2">CVir17-16-YZ6g</strain>
        <plasmid evidence="2">p17-15-vir-like</plasmid>
    </source>
</reference>
<dbReference type="Pfam" id="PF12245">
    <property type="entry name" value="Big_3_2"/>
    <property type="match status" value="1"/>
</dbReference>
<organism evidence="2">
    <name type="scientific">Klebsiella pneumoniae</name>
    <dbReference type="NCBI Taxonomy" id="573"/>
    <lineage>
        <taxon>Bacteria</taxon>
        <taxon>Pseudomonadati</taxon>
        <taxon>Pseudomonadota</taxon>
        <taxon>Gammaproteobacteria</taxon>
        <taxon>Enterobacterales</taxon>
        <taxon>Enterobacteriaceae</taxon>
        <taxon>Klebsiella/Raoultella group</taxon>
        <taxon>Klebsiella</taxon>
        <taxon>Klebsiella pneumoniae complex</taxon>
    </lineage>
</organism>
<geneLocation type="plasmid" evidence="2">
    <name>p17-15-vir-like</name>
</geneLocation>
<evidence type="ECO:0000313" key="2">
    <source>
        <dbReference type="EMBL" id="QTX13938.1"/>
    </source>
</evidence>
<keyword evidence="2" id="KW-0614">Plasmid</keyword>
<protein>
    <recommendedName>
        <fullName evidence="1">Ig-like domain-containing protein</fullName>
    </recommendedName>
</protein>
<name>A0A8B0SV67_KLEPN</name>
<dbReference type="AlphaFoldDB" id="A0A8B0SV67"/>
<sequence>MSDADVEFRFRAFLYDKAGNVTQVPRPKKFVFDSSAGEYELFAVADPNSSTSVVPGISSGYIKYSAGMTVNTNPVTLVYKIPKHNYRAYNKAGLSFGSLLTEDNSYVYIKTIHPSWYIIYYS</sequence>
<feature type="domain" description="Ig-like" evidence="1">
    <location>
        <begin position="3"/>
        <end position="34"/>
    </location>
</feature>
<evidence type="ECO:0000259" key="1">
    <source>
        <dbReference type="Pfam" id="PF12245"/>
    </source>
</evidence>
<proteinExistence type="predicted"/>